<feature type="signal peptide" evidence="3">
    <location>
        <begin position="1"/>
        <end position="31"/>
    </location>
</feature>
<evidence type="ECO:0000259" key="5">
    <source>
        <dbReference type="PROSITE" id="PS50853"/>
    </source>
</evidence>
<evidence type="ECO:0000256" key="2">
    <source>
        <dbReference type="ARBA" id="ARBA00023326"/>
    </source>
</evidence>
<proteinExistence type="predicted"/>
<feature type="domain" description="Fibronectin type-III" evidence="5">
    <location>
        <begin position="347"/>
        <end position="434"/>
    </location>
</feature>
<dbReference type="Gene3D" id="2.60.120.260">
    <property type="entry name" value="Galactose-binding domain-like"/>
    <property type="match status" value="1"/>
</dbReference>
<keyword evidence="1" id="KW-0378">Hydrolase</keyword>
<dbReference type="SUPFAM" id="SSF51445">
    <property type="entry name" value="(Trans)glycosidases"/>
    <property type="match status" value="1"/>
</dbReference>
<evidence type="ECO:0000259" key="4">
    <source>
        <dbReference type="PROSITE" id="PS50022"/>
    </source>
</evidence>
<dbReference type="GO" id="GO:0000272">
    <property type="term" value="P:polysaccharide catabolic process"/>
    <property type="evidence" value="ECO:0007669"/>
    <property type="project" value="UniProtKB-KW"/>
</dbReference>
<dbReference type="Gene3D" id="2.60.40.10">
    <property type="entry name" value="Immunoglobulins"/>
    <property type="match status" value="1"/>
</dbReference>
<dbReference type="InterPro" id="IPR017853">
    <property type="entry name" value="GH"/>
</dbReference>
<name>A0A852SZV3_9MICO</name>
<sequence length="587" mass="61201">MSHRTGSRLASLIAGAALAAALVVPATPAAATPTCTTSPRIDGSFIQPALVDGWSATQLSSELGTLTNACITSQVIQWTADTKASTTVYPSGLSGYTQSTSTDVVSRVLTAADSAGVAEYLGLQTNDDWWNTYANDTTWLNGQATAANALADDLYARYGTHTSFAGWYLPFEVDNWNFTSTSSWTAMATFYTTIANHLHALTPGKPVIISPFYNTSGGQTSTQWTSMWSSILASAPIDVIALQDGVGAGHATTAQLATWFSATKSAITSSRPATQLWADSETFNPDFTPMSISQLIADLNAVAPYVTKTLSFSYDHYDSPLTVPAVYDTTYRNYLSTGAVESSAPTTPTGLTATAGGVTSVNLAWTASTDNIGIAGYRVYRGGALVKVIQGAVTGFTDAGLSPATTYSYKLAAFDAAGNVSAQSTTATATTSSAPAASPLISSGRSYTTSVGADPGYPDTGAAELTNGVTGTTSYSDAAWQGRNTGSAYSFTIDLGSTKTITQVGTSWLQTKSVYIFLPSSIQVSVSTSGSTFTPLVTMPAPNVSDADQRYTYAAYGLSGSGRYIRFTVTPASSAWSFVDEATVRGL</sequence>
<dbReference type="EMBL" id="JACCBJ010000001">
    <property type="protein sequence ID" value="NYD74788.1"/>
    <property type="molecule type" value="Genomic_DNA"/>
</dbReference>
<dbReference type="SMART" id="SM00060">
    <property type="entry name" value="FN3"/>
    <property type="match status" value="1"/>
</dbReference>
<dbReference type="PROSITE" id="PS50853">
    <property type="entry name" value="FN3"/>
    <property type="match status" value="1"/>
</dbReference>
<feature type="chain" id="PRO_5032823533" description="DUF4434 domain-containing protein" evidence="3">
    <location>
        <begin position="32"/>
        <end position="587"/>
    </location>
</feature>
<dbReference type="PROSITE" id="PS50022">
    <property type="entry name" value="FA58C_3"/>
    <property type="match status" value="1"/>
</dbReference>
<organism evidence="6 7">
    <name type="scientific">Leifsonia soli</name>
    <dbReference type="NCBI Taxonomy" id="582665"/>
    <lineage>
        <taxon>Bacteria</taxon>
        <taxon>Bacillati</taxon>
        <taxon>Actinomycetota</taxon>
        <taxon>Actinomycetes</taxon>
        <taxon>Micrococcales</taxon>
        <taxon>Microbacteriaceae</taxon>
        <taxon>Leifsonia</taxon>
    </lineage>
</organism>
<reference evidence="6 7" key="1">
    <citation type="submission" date="2020-07" db="EMBL/GenBank/DDBJ databases">
        <title>Sequencing the genomes of 1000 actinobacteria strains.</title>
        <authorList>
            <person name="Klenk H.-P."/>
        </authorList>
    </citation>
    <scope>NUCLEOTIDE SEQUENCE [LARGE SCALE GENOMIC DNA]</scope>
    <source>
        <strain evidence="6 7">DSM 23871</strain>
    </source>
</reference>
<dbReference type="Gene3D" id="3.20.20.80">
    <property type="entry name" value="Glycosidases"/>
    <property type="match status" value="1"/>
</dbReference>
<evidence type="ECO:0000256" key="1">
    <source>
        <dbReference type="ARBA" id="ARBA00023295"/>
    </source>
</evidence>
<dbReference type="GO" id="GO:0016798">
    <property type="term" value="F:hydrolase activity, acting on glycosyl bonds"/>
    <property type="evidence" value="ECO:0007669"/>
    <property type="project" value="UniProtKB-KW"/>
</dbReference>
<dbReference type="Proteomes" id="UP000589620">
    <property type="component" value="Unassembled WGS sequence"/>
</dbReference>
<dbReference type="InterPro" id="IPR036116">
    <property type="entry name" value="FN3_sf"/>
</dbReference>
<comment type="caution">
    <text evidence="6">The sequence shown here is derived from an EMBL/GenBank/DDBJ whole genome shotgun (WGS) entry which is preliminary data.</text>
</comment>
<dbReference type="AlphaFoldDB" id="A0A852SZV3"/>
<feature type="domain" description="F5/8 type C" evidence="4">
    <location>
        <begin position="429"/>
        <end position="587"/>
    </location>
</feature>
<dbReference type="InterPro" id="IPR003961">
    <property type="entry name" value="FN3_dom"/>
</dbReference>
<keyword evidence="1" id="KW-0326">Glycosidase</keyword>
<dbReference type="SUPFAM" id="SSF49785">
    <property type="entry name" value="Galactose-binding domain-like"/>
    <property type="match status" value="1"/>
</dbReference>
<dbReference type="InterPro" id="IPR013783">
    <property type="entry name" value="Ig-like_fold"/>
</dbReference>
<protein>
    <recommendedName>
        <fullName evidence="8">DUF4434 domain-containing protein</fullName>
    </recommendedName>
</protein>
<evidence type="ECO:0000256" key="3">
    <source>
        <dbReference type="SAM" id="SignalP"/>
    </source>
</evidence>
<dbReference type="SUPFAM" id="SSF49265">
    <property type="entry name" value="Fibronectin type III"/>
    <property type="match status" value="1"/>
</dbReference>
<dbReference type="Pfam" id="PF00754">
    <property type="entry name" value="F5_F8_type_C"/>
    <property type="match status" value="1"/>
</dbReference>
<keyword evidence="2" id="KW-0119">Carbohydrate metabolism</keyword>
<dbReference type="InterPro" id="IPR008979">
    <property type="entry name" value="Galactose-bd-like_sf"/>
</dbReference>
<evidence type="ECO:0000313" key="6">
    <source>
        <dbReference type="EMBL" id="NYD74788.1"/>
    </source>
</evidence>
<keyword evidence="3" id="KW-0732">Signal</keyword>
<evidence type="ECO:0000313" key="7">
    <source>
        <dbReference type="Proteomes" id="UP000589620"/>
    </source>
</evidence>
<dbReference type="Pfam" id="PF00041">
    <property type="entry name" value="fn3"/>
    <property type="match status" value="1"/>
</dbReference>
<accession>A0A852SZV3</accession>
<dbReference type="RefSeq" id="WP_179456778.1">
    <property type="nucleotide sequence ID" value="NZ_BAAAPX010000001.1"/>
</dbReference>
<dbReference type="CDD" id="cd00063">
    <property type="entry name" value="FN3"/>
    <property type="match status" value="1"/>
</dbReference>
<dbReference type="InterPro" id="IPR000421">
    <property type="entry name" value="FA58C"/>
</dbReference>
<dbReference type="Pfam" id="PF14488">
    <property type="entry name" value="DUF4434"/>
    <property type="match status" value="1"/>
</dbReference>
<gene>
    <name evidence="6" type="ORF">BJ963_002307</name>
</gene>
<dbReference type="InterPro" id="IPR027849">
    <property type="entry name" value="DUF4434"/>
</dbReference>
<evidence type="ECO:0008006" key="8">
    <source>
        <dbReference type="Google" id="ProtNLM"/>
    </source>
</evidence>
<keyword evidence="2" id="KW-0624">Polysaccharide degradation</keyword>
<keyword evidence="7" id="KW-1185">Reference proteome</keyword>